<evidence type="ECO:0000256" key="7">
    <source>
        <dbReference type="HAMAP-Rule" id="MF_00939"/>
    </source>
</evidence>
<dbReference type="InterPro" id="IPR005740">
    <property type="entry name" value="ParE_type2"/>
</dbReference>
<dbReference type="InterPro" id="IPR036890">
    <property type="entry name" value="HATPase_C_sf"/>
</dbReference>
<keyword evidence="5 7" id="KW-0238">DNA-binding</keyword>
<dbReference type="SUPFAM" id="SSF56719">
    <property type="entry name" value="Type II DNA topoisomerase"/>
    <property type="match status" value="1"/>
</dbReference>
<dbReference type="EMBL" id="MN991199">
    <property type="protein sequence ID" value="QIQ09944.1"/>
    <property type="molecule type" value="Genomic_DNA"/>
</dbReference>
<dbReference type="Pfam" id="PF00204">
    <property type="entry name" value="DNA_gyraseB"/>
    <property type="match status" value="1"/>
</dbReference>
<comment type="function">
    <text evidence="7">Topoisomerase IV is essential for chromosome segregation. It relaxes supercoiled DNA. Performs the decatenation events required during the replication of a circular DNA molecule.</text>
</comment>
<evidence type="ECO:0000313" key="9">
    <source>
        <dbReference type="EMBL" id="QIQ09944.1"/>
    </source>
</evidence>
<dbReference type="Pfam" id="PF02518">
    <property type="entry name" value="HATPase_c"/>
    <property type="match status" value="1"/>
</dbReference>
<feature type="site" description="Interaction with DNA" evidence="7">
    <location>
        <position position="453"/>
    </location>
</feature>
<dbReference type="Gene3D" id="3.30.230.10">
    <property type="match status" value="1"/>
</dbReference>
<protein>
    <recommendedName>
        <fullName evidence="7">DNA topoisomerase 4 subunit B</fullName>
        <ecNumber evidence="7">5.6.2.2</ecNumber>
    </recommendedName>
    <alternativeName>
        <fullName evidence="7">Topoisomerase IV subunit B</fullName>
    </alternativeName>
</protein>
<dbReference type="EC" id="5.6.2.2" evidence="7"/>
<dbReference type="GO" id="GO:0007059">
    <property type="term" value="P:chromosome segregation"/>
    <property type="evidence" value="ECO:0007669"/>
    <property type="project" value="UniProtKB-UniRule"/>
</dbReference>
<dbReference type="Pfam" id="PF00986">
    <property type="entry name" value="DNA_gyraseB_C"/>
    <property type="match status" value="1"/>
</dbReference>
<feature type="site" description="Interaction with DNA" evidence="7">
    <location>
        <position position="619"/>
    </location>
</feature>
<dbReference type="InterPro" id="IPR000565">
    <property type="entry name" value="Topo_IIA_B"/>
</dbReference>
<evidence type="ECO:0000256" key="3">
    <source>
        <dbReference type="ARBA" id="ARBA00022723"/>
    </source>
</evidence>
<keyword evidence="7" id="KW-0067">ATP-binding</keyword>
<accession>A0A6G9HGX0</accession>
<dbReference type="InterPro" id="IPR013759">
    <property type="entry name" value="Topo_IIA_B_C"/>
</dbReference>
<dbReference type="CDD" id="cd16928">
    <property type="entry name" value="HATPase_GyrB-like"/>
    <property type="match status" value="1"/>
</dbReference>
<dbReference type="GO" id="GO:0005524">
    <property type="term" value="F:ATP binding"/>
    <property type="evidence" value="ECO:0007669"/>
    <property type="project" value="UniProtKB-UniRule"/>
</dbReference>
<dbReference type="PANTHER" id="PTHR45866">
    <property type="entry name" value="DNA GYRASE/TOPOISOMERASE SUBUNIT B"/>
    <property type="match status" value="1"/>
</dbReference>
<dbReference type="InterPro" id="IPR001241">
    <property type="entry name" value="Topo_IIA"/>
</dbReference>
<keyword evidence="7" id="KW-0799">Topoisomerase</keyword>
<dbReference type="PRINTS" id="PR00418">
    <property type="entry name" value="TPI2FAMILY"/>
</dbReference>
<dbReference type="GO" id="GO:0046872">
    <property type="term" value="F:metal ion binding"/>
    <property type="evidence" value="ECO:0007669"/>
    <property type="project" value="UniProtKB-KW"/>
</dbReference>
<gene>
    <name evidence="7 9" type="primary">parE</name>
    <name evidence="9" type="ORF">PlMoll_1070</name>
</gene>
<dbReference type="InterPro" id="IPR013506">
    <property type="entry name" value="Topo_IIA_bsu_dom2"/>
</dbReference>
<dbReference type="HAMAP" id="MF_00939">
    <property type="entry name" value="ParE_type2"/>
    <property type="match status" value="1"/>
</dbReference>
<dbReference type="InterPro" id="IPR014721">
    <property type="entry name" value="Ribsml_uS5_D2-typ_fold_subgr"/>
</dbReference>
<feature type="binding site" evidence="7">
    <location>
        <begin position="112"/>
        <end position="118"/>
    </location>
    <ligand>
        <name>ATP</name>
        <dbReference type="ChEBI" id="CHEBI:30616"/>
    </ligand>
</feature>
<dbReference type="GO" id="GO:0006265">
    <property type="term" value="P:DNA topological change"/>
    <property type="evidence" value="ECO:0007669"/>
    <property type="project" value="UniProtKB-UniRule"/>
</dbReference>
<dbReference type="SMART" id="SM00433">
    <property type="entry name" value="TOP2c"/>
    <property type="match status" value="1"/>
</dbReference>
<dbReference type="FunFam" id="3.30.565.10:FF:000002">
    <property type="entry name" value="DNA gyrase subunit B"/>
    <property type="match status" value="1"/>
</dbReference>
<feature type="binding site" evidence="7">
    <location>
        <position position="337"/>
    </location>
    <ligand>
        <name>ATP</name>
        <dbReference type="ChEBI" id="CHEBI:30616"/>
    </ligand>
</feature>
<comment type="similarity">
    <text evidence="7">Belongs to the type II topoisomerase family. ParE type 2 subfamily.</text>
</comment>
<evidence type="ECO:0000256" key="6">
    <source>
        <dbReference type="ARBA" id="ARBA00023235"/>
    </source>
</evidence>
<name>A0A6G9HGX0_9MOLU</name>
<comment type="catalytic activity">
    <reaction evidence="1 7">
        <text>ATP-dependent breakage, passage and rejoining of double-stranded DNA.</text>
        <dbReference type="EC" id="5.6.2.2"/>
    </reaction>
</comment>
<dbReference type="PROSITE" id="PS50880">
    <property type="entry name" value="TOPRIM"/>
    <property type="match status" value="1"/>
</dbReference>
<dbReference type="InterPro" id="IPR006171">
    <property type="entry name" value="TOPRIM_dom"/>
</dbReference>
<dbReference type="NCBIfam" id="NF004189">
    <property type="entry name" value="PRK05644.1"/>
    <property type="match status" value="1"/>
</dbReference>
<keyword evidence="7" id="KW-0547">Nucleotide-binding</keyword>
<dbReference type="GO" id="GO:0003677">
    <property type="term" value="F:DNA binding"/>
    <property type="evidence" value="ECO:0007669"/>
    <property type="project" value="UniProtKB-UniRule"/>
</dbReference>
<dbReference type="InterPro" id="IPR013760">
    <property type="entry name" value="Topo_IIA-like_dom_sf"/>
</dbReference>
<feature type="domain" description="Toprim" evidence="8">
    <location>
        <begin position="419"/>
        <end position="533"/>
    </location>
</feature>
<dbReference type="AlphaFoldDB" id="A0A6G9HGX0"/>
<dbReference type="InterPro" id="IPR018522">
    <property type="entry name" value="TopoIIA_CS"/>
</dbReference>
<dbReference type="SMART" id="SM00387">
    <property type="entry name" value="HATPase_c"/>
    <property type="match status" value="1"/>
</dbReference>
<dbReference type="Pfam" id="PF01751">
    <property type="entry name" value="Toprim"/>
    <property type="match status" value="1"/>
</dbReference>
<evidence type="ECO:0000256" key="4">
    <source>
        <dbReference type="ARBA" id="ARBA00022842"/>
    </source>
</evidence>
<feature type="binding site" evidence="7">
    <location>
        <position position="71"/>
    </location>
    <ligand>
        <name>ATP</name>
        <dbReference type="ChEBI" id="CHEBI:30616"/>
    </ligand>
</feature>
<feature type="site" description="Interaction with DNA" evidence="7">
    <location>
        <position position="505"/>
    </location>
</feature>
<dbReference type="PANTHER" id="PTHR45866:SF12">
    <property type="entry name" value="DNA TOPOISOMERASE 4 SUBUNIT B"/>
    <property type="match status" value="1"/>
</dbReference>
<keyword evidence="6 7" id="KW-0413">Isomerase</keyword>
<dbReference type="Gene3D" id="3.30.565.10">
    <property type="entry name" value="Histidine kinase-like ATPase, C-terminal domain"/>
    <property type="match status" value="1"/>
</dbReference>
<evidence type="ECO:0000256" key="5">
    <source>
        <dbReference type="ARBA" id="ARBA00023125"/>
    </source>
</evidence>
<dbReference type="NCBIfam" id="TIGR01058">
    <property type="entry name" value="parE_Gpos"/>
    <property type="match status" value="1"/>
</dbReference>
<dbReference type="GO" id="GO:0005694">
    <property type="term" value="C:chromosome"/>
    <property type="evidence" value="ECO:0007669"/>
    <property type="project" value="InterPro"/>
</dbReference>
<comment type="cofactor">
    <cofactor evidence="2">
        <name>Mg(2+)</name>
        <dbReference type="ChEBI" id="CHEBI:18420"/>
    </cofactor>
</comment>
<dbReference type="SUPFAM" id="SSF54211">
    <property type="entry name" value="Ribosomal protein S5 domain 2-like"/>
    <property type="match status" value="1"/>
</dbReference>
<evidence type="ECO:0000256" key="1">
    <source>
        <dbReference type="ARBA" id="ARBA00000185"/>
    </source>
</evidence>
<dbReference type="GO" id="GO:0034335">
    <property type="term" value="F:DNA negative supercoiling activity"/>
    <property type="evidence" value="ECO:0007669"/>
    <property type="project" value="UniProtKB-ARBA"/>
</dbReference>
<keyword evidence="3" id="KW-0479">Metal-binding</keyword>
<keyword evidence="4" id="KW-0460">Magnesium</keyword>
<organism evidence="9">
    <name type="scientific">uncultured Mycoplasmataceae bacterium</name>
    <dbReference type="NCBI Taxonomy" id="300027"/>
    <lineage>
        <taxon>Bacteria</taxon>
        <taxon>Bacillati</taxon>
        <taxon>Mycoplasmatota</taxon>
        <taxon>Mollicutes</taxon>
        <taxon>Mycoplasmataceae</taxon>
        <taxon>environmental samples</taxon>
    </lineage>
</organism>
<proteinExistence type="inferred from homology"/>
<dbReference type="PRINTS" id="PR01159">
    <property type="entry name" value="DNAGYRASEB"/>
</dbReference>
<dbReference type="InterPro" id="IPR003594">
    <property type="entry name" value="HATPase_dom"/>
</dbReference>
<sequence length="633" mass="71061">MQGYKDDNIKVLEGLEPVRKRPGMYIGSTDIHGLHHLVWEVFDNAIDEVISGNADTIRVTLHKDNSITVKDNGRGIPIGINSTTKLSTIDTVFTVLHAGGKFDDNAYKTSGGLHGVGASVVNALSEWLIVTVNRDNKVVESKYEHGGKIVQPTKVVGTTNRTGTTVTFKPDPLIFKNVTFNPSVIKERIRESSFLYKNLKIIFEDEINKETTEYYSTHGISEYVSFINDNKTTITNIASFSGVGSDNIEIDIALQYTNDTSDIIVSFANSVKTSEGGSHETGFKSALTECLNNYGRKWNLLKEKDKNFEGEDAREGLTAVISVRVPEKIIAYEGQTKNKLFTQEAVASVKKFFGEHFTFWLEENKKDAIKIVQKALLSRDARIAAKKAREDTKKIKNTNQTLLLSGKLTPAQSKQYSENELFLVEGDSAGGTAKLARNKRHQAILPLKGKILNVEKARLRDLLANEEICTIISSLGAGIGNDFKIENLKYDKVVIMTDADTDGAHIQVLLLTFFYRFMRPLIEKGHVYVALPPLFRIASKLADKKIAYAWNEQDLEEQKHNFKSYEVQRYKGLGEMSAEQLWETTMNPDTRLFLKVSIQDAVLAERRVNILMGDNSQVRKEWINNNVDFTLDE</sequence>
<feature type="binding site" evidence="7">
    <location>
        <position position="44"/>
    </location>
    <ligand>
        <name>ATP</name>
        <dbReference type="ChEBI" id="CHEBI:30616"/>
    </ligand>
</feature>
<dbReference type="InterPro" id="IPR020568">
    <property type="entry name" value="Ribosomal_Su5_D2-typ_SF"/>
</dbReference>
<evidence type="ECO:0000259" key="8">
    <source>
        <dbReference type="PROSITE" id="PS50880"/>
    </source>
</evidence>
<dbReference type="Gene3D" id="3.40.50.670">
    <property type="match status" value="1"/>
</dbReference>
<dbReference type="InterPro" id="IPR002288">
    <property type="entry name" value="DNA_gyrase_B_C"/>
</dbReference>
<feature type="binding site" evidence="7">
    <location>
        <position position="4"/>
    </location>
    <ligand>
        <name>ATP</name>
        <dbReference type="ChEBI" id="CHEBI:30616"/>
    </ligand>
</feature>
<dbReference type="PROSITE" id="PS00177">
    <property type="entry name" value="TOPOISOMERASE_II"/>
    <property type="match status" value="1"/>
</dbReference>
<comment type="subunit">
    <text evidence="7">Heterotetramer composed of ParC and ParE.</text>
</comment>
<dbReference type="SUPFAM" id="SSF55874">
    <property type="entry name" value="ATPase domain of HSP90 chaperone/DNA topoisomerase II/histidine kinase"/>
    <property type="match status" value="1"/>
</dbReference>
<reference evidence="9" key="1">
    <citation type="journal article" date="2020" name="J. ISSAAS">
        <title>Lactobacilli and other gastrointestinal microbiota of Peromyscus leucopus, reservoir host for agents of Lyme disease and other zoonoses in North America.</title>
        <authorList>
            <person name="Milovic A."/>
            <person name="Bassam K."/>
            <person name="Shao H."/>
            <person name="Chatzistamou I."/>
            <person name="Tufts D.M."/>
            <person name="Diuk-Wasser M."/>
            <person name="Barbour A.G."/>
        </authorList>
    </citation>
    <scope>NUCLEOTIDE SEQUENCE</scope>
    <source>
        <strain evidence="9">LL85</strain>
    </source>
</reference>
<evidence type="ECO:0000256" key="2">
    <source>
        <dbReference type="ARBA" id="ARBA00001946"/>
    </source>
</evidence>